<dbReference type="Pfam" id="PF00808">
    <property type="entry name" value="CBFD_NFYB_HMF"/>
    <property type="match status" value="1"/>
</dbReference>
<dbReference type="OrthoDB" id="636685at2759"/>
<dbReference type="Proteomes" id="UP000697127">
    <property type="component" value="Unassembled WGS sequence"/>
</dbReference>
<dbReference type="InterPro" id="IPR050568">
    <property type="entry name" value="Transcr_DNA_Rep_Reg"/>
</dbReference>
<keyword evidence="2" id="KW-0539">Nucleus</keyword>
<keyword evidence="5" id="KW-0548">Nucleotidyltransferase</keyword>
<feature type="domain" description="Transcription factor CBF/NF-Y/archaeal histone" evidence="4">
    <location>
        <begin position="53"/>
        <end position="117"/>
    </location>
</feature>
<protein>
    <submittedName>
        <fullName evidence="5">DNA-directed DNA polymerase epsilon, subunit C</fullName>
    </submittedName>
</protein>
<evidence type="ECO:0000256" key="2">
    <source>
        <dbReference type="ARBA" id="ARBA00023242"/>
    </source>
</evidence>
<dbReference type="PANTHER" id="PTHR10252">
    <property type="entry name" value="HISTONE-LIKE TRANSCRIPTION FACTOR CCAAT-RELATED"/>
    <property type="match status" value="1"/>
</dbReference>
<dbReference type="GO" id="GO:0006261">
    <property type="term" value="P:DNA-templated DNA replication"/>
    <property type="evidence" value="ECO:0007669"/>
    <property type="project" value="TreeGrafter"/>
</dbReference>
<keyword evidence="6" id="KW-1185">Reference proteome</keyword>
<dbReference type="GO" id="GO:0003887">
    <property type="term" value="F:DNA-directed DNA polymerase activity"/>
    <property type="evidence" value="ECO:0007669"/>
    <property type="project" value="UniProtKB-KW"/>
</dbReference>
<evidence type="ECO:0000256" key="3">
    <source>
        <dbReference type="SAM" id="MobiDB-lite"/>
    </source>
</evidence>
<evidence type="ECO:0000259" key="4">
    <source>
        <dbReference type="Pfam" id="PF00808"/>
    </source>
</evidence>
<dbReference type="InterPro" id="IPR003958">
    <property type="entry name" value="CBFA_NFYB_domain"/>
</dbReference>
<dbReference type="AlphaFoldDB" id="A0A9P6WG53"/>
<feature type="compositionally biased region" description="Acidic residues" evidence="3">
    <location>
        <begin position="167"/>
        <end position="210"/>
    </location>
</feature>
<dbReference type="EMBL" id="PUHW01000443">
    <property type="protein sequence ID" value="KAG0686574.1"/>
    <property type="molecule type" value="Genomic_DNA"/>
</dbReference>
<evidence type="ECO:0000313" key="6">
    <source>
        <dbReference type="Proteomes" id="UP000697127"/>
    </source>
</evidence>
<dbReference type="GO" id="GO:0046982">
    <property type="term" value="F:protein heterodimerization activity"/>
    <property type="evidence" value="ECO:0007669"/>
    <property type="project" value="InterPro"/>
</dbReference>
<dbReference type="SUPFAM" id="SSF47113">
    <property type="entry name" value="Histone-fold"/>
    <property type="match status" value="1"/>
</dbReference>
<sequence length="255" mass="28195">MENEEILPVNELVIESANEPETASAANISEAVAPAPAPEATLAKAPVKEDPLMNLPIAKIKKILKLDPEHISSTESANFVLGLATEMFIKQFAIDASEMTKSKGRKKIMYNDAQKVVSTVDIYSFMRDLVPKRAPIGELVNRGLVNLRPGDQQRIEASLIKNGYTNADDEETNEVDDEETKDAEGDAEEVEEVEEVEEIEEDDDDDDEEVTAVTAGDEIEDNDGIDAMNDDEHNEEDGDVDMEDQENLQVEEDDL</sequence>
<comment type="subcellular location">
    <subcellularLocation>
        <location evidence="1">Nucleus</location>
    </subcellularLocation>
</comment>
<dbReference type="PANTHER" id="PTHR10252:SF151">
    <property type="entry name" value="DNA POLYMERASE EPSILON NONCATALYTIC SUBUNIT"/>
    <property type="match status" value="1"/>
</dbReference>
<keyword evidence="5" id="KW-0808">Transferase</keyword>
<feature type="compositionally biased region" description="Acidic residues" evidence="3">
    <location>
        <begin position="217"/>
        <end position="255"/>
    </location>
</feature>
<reference evidence="5" key="1">
    <citation type="submission" date="2020-11" db="EMBL/GenBank/DDBJ databases">
        <title>Kefir isolates.</title>
        <authorList>
            <person name="Marcisauskas S."/>
            <person name="Kim Y."/>
            <person name="Blasche S."/>
        </authorList>
    </citation>
    <scope>NUCLEOTIDE SEQUENCE</scope>
    <source>
        <strain evidence="5">Olga-1</strain>
    </source>
</reference>
<dbReference type="GO" id="GO:0008623">
    <property type="term" value="C:CHRAC"/>
    <property type="evidence" value="ECO:0007669"/>
    <property type="project" value="TreeGrafter"/>
</dbReference>
<name>A0A9P6WG53_9ASCO</name>
<evidence type="ECO:0000256" key="1">
    <source>
        <dbReference type="ARBA" id="ARBA00004123"/>
    </source>
</evidence>
<proteinExistence type="predicted"/>
<gene>
    <name evidence="5" type="primary">DPB3</name>
    <name evidence="5" type="ORF">C6P40_003780</name>
</gene>
<keyword evidence="5" id="KW-0239">DNA-directed DNA polymerase</keyword>
<dbReference type="InterPro" id="IPR009072">
    <property type="entry name" value="Histone-fold"/>
</dbReference>
<evidence type="ECO:0000313" key="5">
    <source>
        <dbReference type="EMBL" id="KAG0686574.1"/>
    </source>
</evidence>
<dbReference type="Gene3D" id="1.10.20.10">
    <property type="entry name" value="Histone, subunit A"/>
    <property type="match status" value="1"/>
</dbReference>
<comment type="caution">
    <text evidence="5">The sequence shown here is derived from an EMBL/GenBank/DDBJ whole genome shotgun (WGS) entry which is preliminary data.</text>
</comment>
<feature type="region of interest" description="Disordered" evidence="3">
    <location>
        <begin position="159"/>
        <end position="255"/>
    </location>
</feature>
<accession>A0A9P6WG53</accession>
<organism evidence="5 6">
    <name type="scientific">Pichia californica</name>
    <dbReference type="NCBI Taxonomy" id="460514"/>
    <lineage>
        <taxon>Eukaryota</taxon>
        <taxon>Fungi</taxon>
        <taxon>Dikarya</taxon>
        <taxon>Ascomycota</taxon>
        <taxon>Saccharomycotina</taxon>
        <taxon>Pichiomycetes</taxon>
        <taxon>Pichiales</taxon>
        <taxon>Pichiaceae</taxon>
        <taxon>Pichia</taxon>
    </lineage>
</organism>